<sequence>MQAPLRLIALFYVNFVGFVGFVFLMSAAANAATERWERHHVMASPEKTSEVVASSWEGGAWSYPDMSGHFKLLYTQNEASASGEQPAQRVYLQWFRTDQGVSELVYSIALKEVSSVPTFTFELPQCVEFDGKACGAFELGATHVFEESSTTFQVEPGGLGQYGLRSVR</sequence>
<dbReference type="RefSeq" id="WP_216063971.1">
    <property type="nucleotide sequence ID" value="NZ_JAHKPP010000027.1"/>
</dbReference>
<organism evidence="2 3">
    <name type="scientific">Saccharophagus degradans</name>
    <dbReference type="NCBI Taxonomy" id="86304"/>
    <lineage>
        <taxon>Bacteria</taxon>
        <taxon>Pseudomonadati</taxon>
        <taxon>Pseudomonadota</taxon>
        <taxon>Gammaproteobacteria</taxon>
        <taxon>Cellvibrionales</taxon>
        <taxon>Cellvibrionaceae</taxon>
        <taxon>Saccharophagus</taxon>
    </lineage>
</organism>
<dbReference type="Proteomes" id="UP001169760">
    <property type="component" value="Unassembled WGS sequence"/>
</dbReference>
<protein>
    <submittedName>
        <fullName evidence="2">Uncharacterized protein</fullName>
    </submittedName>
</protein>
<reference evidence="2" key="1">
    <citation type="submission" date="2023-07" db="EMBL/GenBank/DDBJ databases">
        <title>Genome content predicts the carbon catabolic preferences of heterotrophic bacteria.</title>
        <authorList>
            <person name="Gralka M."/>
        </authorList>
    </citation>
    <scope>NUCLEOTIDE SEQUENCE</scope>
    <source>
        <strain evidence="2">I3M17_2</strain>
    </source>
</reference>
<feature type="transmembrane region" description="Helical" evidence="1">
    <location>
        <begin position="7"/>
        <end position="29"/>
    </location>
</feature>
<dbReference type="AlphaFoldDB" id="A0AAW7X1V8"/>
<evidence type="ECO:0000256" key="1">
    <source>
        <dbReference type="SAM" id="Phobius"/>
    </source>
</evidence>
<dbReference type="EMBL" id="JAUOPB010000001">
    <property type="protein sequence ID" value="MDO6421310.1"/>
    <property type="molecule type" value="Genomic_DNA"/>
</dbReference>
<evidence type="ECO:0000313" key="3">
    <source>
        <dbReference type="Proteomes" id="UP001169760"/>
    </source>
</evidence>
<comment type="caution">
    <text evidence="2">The sequence shown here is derived from an EMBL/GenBank/DDBJ whole genome shotgun (WGS) entry which is preliminary data.</text>
</comment>
<keyword evidence="1" id="KW-1133">Transmembrane helix</keyword>
<name>A0AAW7X1V8_9GAMM</name>
<proteinExistence type="predicted"/>
<keyword evidence="1" id="KW-0472">Membrane</keyword>
<keyword evidence="1" id="KW-0812">Transmembrane</keyword>
<evidence type="ECO:0000313" key="2">
    <source>
        <dbReference type="EMBL" id="MDO6421310.1"/>
    </source>
</evidence>
<gene>
    <name evidence="2" type="ORF">Q4521_02385</name>
</gene>
<accession>A0AAW7X1V8</accession>